<keyword evidence="4" id="KW-0812">Transmembrane</keyword>
<feature type="compositionally biased region" description="Pro residues" evidence="10">
    <location>
        <begin position="483"/>
        <end position="495"/>
    </location>
</feature>
<reference evidence="12" key="1">
    <citation type="submission" date="2022-07" db="EMBL/GenBank/DDBJ databases">
        <title>Genome Sequence of Physisporinus lineatus.</title>
        <authorList>
            <person name="Buettner E."/>
        </authorList>
    </citation>
    <scope>NUCLEOTIDE SEQUENCE</scope>
    <source>
        <strain evidence="12">VT162</strain>
    </source>
</reference>
<comment type="subcellular location">
    <subcellularLocation>
        <location evidence="1">Membrane</location>
    </subcellularLocation>
</comment>
<evidence type="ECO:0000256" key="6">
    <source>
        <dbReference type="ARBA" id="ARBA00023055"/>
    </source>
</evidence>
<evidence type="ECO:0000256" key="4">
    <source>
        <dbReference type="ARBA" id="ARBA00022692"/>
    </source>
</evidence>
<organism evidence="12 13">
    <name type="scientific">Meripilus lineatus</name>
    <dbReference type="NCBI Taxonomy" id="2056292"/>
    <lineage>
        <taxon>Eukaryota</taxon>
        <taxon>Fungi</taxon>
        <taxon>Dikarya</taxon>
        <taxon>Basidiomycota</taxon>
        <taxon>Agaricomycotina</taxon>
        <taxon>Agaricomycetes</taxon>
        <taxon>Polyporales</taxon>
        <taxon>Meripilaceae</taxon>
        <taxon>Meripilus</taxon>
    </lineage>
</organism>
<dbReference type="GO" id="GO:0007005">
    <property type="term" value="P:mitochondrion organization"/>
    <property type="evidence" value="ECO:0007669"/>
    <property type="project" value="InterPro"/>
</dbReference>
<feature type="region of interest" description="Disordered" evidence="10">
    <location>
        <begin position="364"/>
        <end position="531"/>
    </location>
</feature>
<feature type="compositionally biased region" description="Low complexity" evidence="10">
    <location>
        <begin position="626"/>
        <end position="635"/>
    </location>
</feature>
<dbReference type="PROSITE" id="PS51847">
    <property type="entry name" value="SMP"/>
    <property type="match status" value="1"/>
</dbReference>
<evidence type="ECO:0000256" key="7">
    <source>
        <dbReference type="ARBA" id="ARBA00023121"/>
    </source>
</evidence>
<evidence type="ECO:0000256" key="9">
    <source>
        <dbReference type="ARBA" id="ARBA00023136"/>
    </source>
</evidence>
<dbReference type="EMBL" id="JANAWD010000023">
    <property type="protein sequence ID" value="KAJ3490714.1"/>
    <property type="molecule type" value="Genomic_DNA"/>
</dbReference>
<keyword evidence="5" id="KW-1000">Mitochondrion outer membrane</keyword>
<keyword evidence="8" id="KW-0496">Mitochondrion</keyword>
<feature type="region of interest" description="Disordered" evidence="10">
    <location>
        <begin position="652"/>
        <end position="735"/>
    </location>
</feature>
<keyword evidence="3" id="KW-1134">Transmembrane beta strand</keyword>
<keyword evidence="2" id="KW-0813">Transport</keyword>
<dbReference type="InterPro" id="IPR058825">
    <property type="entry name" value="MDM34_N"/>
</dbReference>
<keyword evidence="6" id="KW-0445">Lipid transport</keyword>
<dbReference type="InterPro" id="IPR031468">
    <property type="entry name" value="SMP_LBD"/>
</dbReference>
<feature type="compositionally biased region" description="Pro residues" evidence="10">
    <location>
        <begin position="254"/>
        <end position="265"/>
    </location>
</feature>
<evidence type="ECO:0000256" key="3">
    <source>
        <dbReference type="ARBA" id="ARBA00022452"/>
    </source>
</evidence>
<feature type="domain" description="SMP-LTD" evidence="11">
    <location>
        <begin position="1"/>
        <end position="174"/>
    </location>
</feature>
<keyword evidence="7" id="KW-0446">Lipid-binding</keyword>
<proteinExistence type="predicted"/>
<feature type="region of interest" description="Disordered" evidence="10">
    <location>
        <begin position="306"/>
        <end position="328"/>
    </location>
</feature>
<keyword evidence="9" id="KW-0472">Membrane</keyword>
<dbReference type="Proteomes" id="UP001212997">
    <property type="component" value="Unassembled WGS sequence"/>
</dbReference>
<dbReference type="GO" id="GO:0032865">
    <property type="term" value="C:ERMES complex"/>
    <property type="evidence" value="ECO:0007669"/>
    <property type="project" value="InterPro"/>
</dbReference>
<dbReference type="PANTHER" id="PTHR28185">
    <property type="entry name" value="MITOCHONDRIAL DISTRIBUTION AND MORPHOLOGY PROTEIN 34"/>
    <property type="match status" value="1"/>
</dbReference>
<evidence type="ECO:0000256" key="5">
    <source>
        <dbReference type="ARBA" id="ARBA00022787"/>
    </source>
</evidence>
<comment type="caution">
    <text evidence="12">The sequence shown here is derived from an EMBL/GenBank/DDBJ whole genome shotgun (WGS) entry which is preliminary data.</text>
</comment>
<evidence type="ECO:0000259" key="11">
    <source>
        <dbReference type="PROSITE" id="PS51847"/>
    </source>
</evidence>
<evidence type="ECO:0000256" key="8">
    <source>
        <dbReference type="ARBA" id="ARBA00023128"/>
    </source>
</evidence>
<evidence type="ECO:0000256" key="2">
    <source>
        <dbReference type="ARBA" id="ARBA00022448"/>
    </source>
</evidence>
<dbReference type="GO" id="GO:0008289">
    <property type="term" value="F:lipid binding"/>
    <property type="evidence" value="ECO:0007669"/>
    <property type="project" value="UniProtKB-KW"/>
</dbReference>
<feature type="region of interest" description="Disordered" evidence="10">
    <location>
        <begin position="194"/>
        <end position="270"/>
    </location>
</feature>
<evidence type="ECO:0000313" key="13">
    <source>
        <dbReference type="Proteomes" id="UP001212997"/>
    </source>
</evidence>
<feature type="region of interest" description="Disordered" evidence="10">
    <location>
        <begin position="620"/>
        <end position="639"/>
    </location>
</feature>
<dbReference type="GO" id="GO:0015914">
    <property type="term" value="P:phospholipid transport"/>
    <property type="evidence" value="ECO:0007669"/>
    <property type="project" value="TreeGrafter"/>
</dbReference>
<dbReference type="InterPro" id="IPR027536">
    <property type="entry name" value="MDM34"/>
</dbReference>
<name>A0AAD5VCE7_9APHY</name>
<evidence type="ECO:0000256" key="10">
    <source>
        <dbReference type="SAM" id="MobiDB-lite"/>
    </source>
</evidence>
<dbReference type="PANTHER" id="PTHR28185:SF1">
    <property type="entry name" value="MITOCHONDRIAL DISTRIBUTION AND MORPHOLOGY PROTEIN 34"/>
    <property type="match status" value="1"/>
</dbReference>
<feature type="compositionally biased region" description="Basic and acidic residues" evidence="10">
    <location>
        <begin position="699"/>
        <end position="719"/>
    </location>
</feature>
<gene>
    <name evidence="12" type="ORF">NLI96_g1227</name>
</gene>
<dbReference type="AlphaFoldDB" id="A0AAD5VCE7"/>
<evidence type="ECO:0000313" key="12">
    <source>
        <dbReference type="EMBL" id="KAJ3490714.1"/>
    </source>
</evidence>
<evidence type="ECO:0000256" key="1">
    <source>
        <dbReference type="ARBA" id="ARBA00004370"/>
    </source>
</evidence>
<accession>A0AAD5VCE7</accession>
<sequence>MLDAALNKGNKPPVIADKIEVVELEMGTQPPELEIRDIGELTMDQFRGIFRLTYDGDAHIVLRTKVQANPLNHKQPDIHLMAGSRGMLAAKQPLVVPMLLRLSHFKLNSYVVLVVSRQKGITLVFKTDPLQNVDINSTFDSIAVIQKFIQKEIEGQLRQMFREDLPGIIHRLSQQWVKAKVEAPYLSKRPPIVRPRNVETASAPEVPGRMPPRTPPHATLSRSQSASVIGLGRTHVSSPPSVASASRKVSSTPSTPPPEPTPTPEGPTTFPFLEQFDPTYGLRPERIPTKSVFTSFRSLFTPNKGLADLKEEPSDIDDDEGTSFDASNWDDFLSESQYSTAPPRSSTSEYEDAVEEYETVPAVGGGTITRPRVIHSQSQVKIDTGDGPRSPLASSSSTRPIPPRLSTMSRSYDNMPPPHSAISHSFRSPHERTTPLTAPPTYNPYFAGATPLYDPIGIDEDEDDDISPHGIGSPSPFSRTRPRPYPLAQSPPPSHRPGSPSSVRTHLSRSSDATHSVPTPPHEGDDDAVGIRITRPHRPSFSNSLRTMEMDHQFYTHSGSPPDHYGFSGFGSPHLPEHDPTKIILKPAINNSVSRLSTLSHSNHTLSPYTRTLEHFTVRSVPPRESASSGSGSAGERIVKAKRKRIYRLGGKKDNNNITKSGSDLRSDFGRAGSGMSTRAMTPEPQSPLPPASEFDASDMDRYFRSRDDFVPRYPDIHPSHMRRRFSQYQSPQPT</sequence>
<feature type="compositionally biased region" description="Polar residues" evidence="10">
    <location>
        <begin position="503"/>
        <end position="517"/>
    </location>
</feature>
<keyword evidence="13" id="KW-1185">Reference proteome</keyword>
<dbReference type="Pfam" id="PF26545">
    <property type="entry name" value="Mdm34_N"/>
    <property type="match status" value="1"/>
</dbReference>
<protein>
    <recommendedName>
        <fullName evidence="11">SMP-LTD domain-containing protein</fullName>
    </recommendedName>
</protein>
<dbReference type="CDD" id="cd21673">
    <property type="entry name" value="SMP_Mdm34"/>
    <property type="match status" value="1"/>
</dbReference>
<feature type="compositionally biased region" description="Low complexity" evidence="10">
    <location>
        <begin position="236"/>
        <end position="253"/>
    </location>
</feature>
<dbReference type="GO" id="GO:1990456">
    <property type="term" value="P:mitochondrion-endoplasmic reticulum membrane tethering"/>
    <property type="evidence" value="ECO:0007669"/>
    <property type="project" value="TreeGrafter"/>
</dbReference>